<dbReference type="GO" id="GO:0016726">
    <property type="term" value="F:oxidoreductase activity, acting on CH or CH2 groups, NAD or NADP as acceptor"/>
    <property type="evidence" value="ECO:0007669"/>
    <property type="project" value="UniProtKB-UniRule"/>
</dbReference>
<evidence type="ECO:0000256" key="9">
    <source>
        <dbReference type="ARBA" id="ARBA00037922"/>
    </source>
</evidence>
<evidence type="ECO:0000256" key="11">
    <source>
        <dbReference type="ARBA" id="ARBA00049080"/>
    </source>
</evidence>
<evidence type="ECO:0000256" key="4">
    <source>
        <dbReference type="ARBA" id="ARBA00022857"/>
    </source>
</evidence>
<feature type="binding site" evidence="13">
    <location>
        <position position="137"/>
    </location>
    <ligand>
        <name>(S)-2,3,4,5-tetrahydrodipicolinate</name>
        <dbReference type="ChEBI" id="CHEBI:16845"/>
    </ligand>
</feature>
<dbReference type="InterPro" id="IPR036291">
    <property type="entry name" value="NAD(P)-bd_dom_sf"/>
</dbReference>
<sequence length="251" mass="26205">MIKVSVVGAKGRMGSHVVEAVNNAEDTQLALALDAGDDLTQVTTDNTDVVVEFTVPSVSLNNVLTLIGQGVDVVVGTTGWTDEKLAQVKSAIANGPKPETQKVFIAPNFAISAVLADYFATKAAKYFESAEVIELHHPTKVDAPSGTAIHTAHGIAEARKAAGLAPVPDATETDGGSRGQVVDGIHVHAVRLRGLNAHEEVLFGNAGEQLTIRADSFDRTSFMPGVLLAVRKLAGDAPAGLTIGLDHFLDL</sequence>
<comment type="function">
    <text evidence="13">Catalyzes the conversion of 4-hydroxy-tetrahydrodipicolinate (HTPA) to tetrahydrodipicolinate.</text>
</comment>
<dbReference type="CDD" id="cd02274">
    <property type="entry name" value="DHDPR_N"/>
    <property type="match status" value="1"/>
</dbReference>
<dbReference type="PROSITE" id="PS01298">
    <property type="entry name" value="DAPB"/>
    <property type="match status" value="1"/>
</dbReference>
<comment type="caution">
    <text evidence="13">Was originally thought to be a dihydrodipicolinate reductase (DHDPR), catalyzing the conversion of dihydrodipicolinate to tetrahydrodipicolinate. However, it was shown in E.coli that the substrate of the enzymatic reaction is not dihydrodipicolinate (DHDP) but in fact (2S,4S)-4-hydroxy-2,3,4,5-tetrahydrodipicolinic acid (HTPA), the product released by the DapA-catalyzed reaction.</text>
</comment>
<evidence type="ECO:0000256" key="6">
    <source>
        <dbReference type="ARBA" id="ARBA00023002"/>
    </source>
</evidence>
<keyword evidence="4 13" id="KW-0521">NADP</keyword>
<dbReference type="PANTHER" id="PTHR20836">
    <property type="entry name" value="DIHYDRODIPICOLINATE REDUCTASE"/>
    <property type="match status" value="1"/>
</dbReference>
<dbReference type="EMBL" id="JGZA01000006">
    <property type="protein sequence ID" value="KFI71999.1"/>
    <property type="molecule type" value="Genomic_DNA"/>
</dbReference>
<evidence type="ECO:0000256" key="13">
    <source>
        <dbReference type="HAMAP-Rule" id="MF_00102"/>
    </source>
</evidence>
<evidence type="ECO:0000259" key="14">
    <source>
        <dbReference type="Pfam" id="PF01113"/>
    </source>
</evidence>
<dbReference type="InterPro" id="IPR000846">
    <property type="entry name" value="DapB_N"/>
</dbReference>
<feature type="binding site" evidence="13">
    <location>
        <begin position="146"/>
        <end position="147"/>
    </location>
    <ligand>
        <name>(S)-2,3,4,5-tetrahydrodipicolinate</name>
        <dbReference type="ChEBI" id="CHEBI:16845"/>
    </ligand>
</feature>
<comment type="caution">
    <text evidence="16">The sequence shown here is derived from an EMBL/GenBank/DDBJ whole genome shotgun (WGS) entry which is preliminary data.</text>
</comment>
<comment type="subunit">
    <text evidence="13">Homotetramer.</text>
</comment>
<dbReference type="PANTHER" id="PTHR20836:SF0">
    <property type="entry name" value="4-HYDROXY-TETRAHYDRODIPICOLINATE REDUCTASE 1, CHLOROPLASTIC-RELATED"/>
    <property type="match status" value="1"/>
</dbReference>
<name>A0A087BLU9_BIFLN</name>
<evidence type="ECO:0000256" key="5">
    <source>
        <dbReference type="ARBA" id="ARBA00022915"/>
    </source>
</evidence>
<dbReference type="PIRSF" id="PIRSF000161">
    <property type="entry name" value="DHPR"/>
    <property type="match status" value="1"/>
</dbReference>
<dbReference type="GO" id="GO:0009089">
    <property type="term" value="P:lysine biosynthetic process via diaminopimelate"/>
    <property type="evidence" value="ECO:0007669"/>
    <property type="project" value="UniProtKB-UniRule"/>
</dbReference>
<feature type="binding site" evidence="13">
    <location>
        <begin position="76"/>
        <end position="78"/>
    </location>
    <ligand>
        <name>NAD(+)</name>
        <dbReference type="ChEBI" id="CHEBI:57540"/>
    </ligand>
</feature>
<comment type="catalytic activity">
    <reaction evidence="12 13">
        <text>(S)-2,3,4,5-tetrahydrodipicolinate + NAD(+) + H2O = (2S,4S)-4-hydroxy-2,3,4,5-tetrahydrodipicolinate + NADH + H(+)</text>
        <dbReference type="Rhea" id="RHEA:35323"/>
        <dbReference type="ChEBI" id="CHEBI:15377"/>
        <dbReference type="ChEBI" id="CHEBI:15378"/>
        <dbReference type="ChEBI" id="CHEBI:16845"/>
        <dbReference type="ChEBI" id="CHEBI:57540"/>
        <dbReference type="ChEBI" id="CHEBI:57945"/>
        <dbReference type="ChEBI" id="CHEBI:67139"/>
        <dbReference type="EC" id="1.17.1.8"/>
    </reaction>
</comment>
<feature type="domain" description="Dihydrodipicolinate reductase N-terminal" evidence="14">
    <location>
        <begin position="2"/>
        <end position="109"/>
    </location>
</feature>
<dbReference type="GO" id="GO:0005737">
    <property type="term" value="C:cytoplasm"/>
    <property type="evidence" value="ECO:0007669"/>
    <property type="project" value="UniProtKB-SubCell"/>
</dbReference>
<dbReference type="GO" id="GO:0008839">
    <property type="term" value="F:4-hydroxy-tetrahydrodipicolinate reductase"/>
    <property type="evidence" value="ECO:0007669"/>
    <property type="project" value="UniProtKB-UniRule"/>
</dbReference>
<dbReference type="Gene3D" id="3.30.360.10">
    <property type="entry name" value="Dihydrodipicolinate Reductase, domain 2"/>
    <property type="match status" value="1"/>
</dbReference>
<comment type="subcellular location">
    <subcellularLocation>
        <location evidence="13">Cytoplasm</location>
    </subcellularLocation>
</comment>
<dbReference type="Pfam" id="PF05173">
    <property type="entry name" value="DapB_C"/>
    <property type="match status" value="1"/>
</dbReference>
<comment type="similarity">
    <text evidence="1 13">Belongs to the DapB family.</text>
</comment>
<dbReference type="GO" id="GO:0019877">
    <property type="term" value="P:diaminopimelate biosynthetic process"/>
    <property type="evidence" value="ECO:0007669"/>
    <property type="project" value="UniProtKB-UniRule"/>
</dbReference>
<evidence type="ECO:0000259" key="15">
    <source>
        <dbReference type="Pfam" id="PF05173"/>
    </source>
</evidence>
<evidence type="ECO:0000256" key="7">
    <source>
        <dbReference type="ARBA" id="ARBA00023027"/>
    </source>
</evidence>
<evidence type="ECO:0000256" key="1">
    <source>
        <dbReference type="ARBA" id="ARBA00006642"/>
    </source>
</evidence>
<dbReference type="NCBIfam" id="TIGR00036">
    <property type="entry name" value="dapB"/>
    <property type="match status" value="1"/>
</dbReference>
<dbReference type="Pfam" id="PF01113">
    <property type="entry name" value="DapB_N"/>
    <property type="match status" value="1"/>
</dbReference>
<keyword evidence="7 13" id="KW-0520">NAD</keyword>
<comment type="pathway">
    <text evidence="9 13">Amino-acid biosynthesis; L-lysine biosynthesis via DAP pathway; (S)-tetrahydrodipicolinate from L-aspartate: step 4/4.</text>
</comment>
<evidence type="ECO:0000256" key="8">
    <source>
        <dbReference type="ARBA" id="ARBA00023154"/>
    </source>
</evidence>
<dbReference type="Proteomes" id="UP000029024">
    <property type="component" value="Unassembled WGS sequence"/>
</dbReference>
<gene>
    <name evidence="13" type="primary">dapB</name>
    <name evidence="16" type="ORF">BLSS_1684</name>
</gene>
<evidence type="ECO:0000313" key="17">
    <source>
        <dbReference type="Proteomes" id="UP000029024"/>
    </source>
</evidence>
<dbReference type="RefSeq" id="WP_029679695.1">
    <property type="nucleotide sequence ID" value="NZ_CP169558.1"/>
</dbReference>
<evidence type="ECO:0000313" key="16">
    <source>
        <dbReference type="EMBL" id="KFI71999.1"/>
    </source>
</evidence>
<dbReference type="Gene3D" id="3.40.50.720">
    <property type="entry name" value="NAD(P)-binding Rossmann-like Domain"/>
    <property type="match status" value="1"/>
</dbReference>
<keyword evidence="3 13" id="KW-0028">Amino-acid biosynthesis</keyword>
<comment type="catalytic activity">
    <reaction evidence="11 13">
        <text>(S)-2,3,4,5-tetrahydrodipicolinate + NADP(+) + H2O = (2S,4S)-4-hydroxy-2,3,4,5-tetrahydrodipicolinate + NADPH + H(+)</text>
        <dbReference type="Rhea" id="RHEA:35331"/>
        <dbReference type="ChEBI" id="CHEBI:15377"/>
        <dbReference type="ChEBI" id="CHEBI:15378"/>
        <dbReference type="ChEBI" id="CHEBI:16845"/>
        <dbReference type="ChEBI" id="CHEBI:57783"/>
        <dbReference type="ChEBI" id="CHEBI:58349"/>
        <dbReference type="ChEBI" id="CHEBI:67139"/>
        <dbReference type="EC" id="1.17.1.8"/>
    </reaction>
</comment>
<evidence type="ECO:0000256" key="12">
    <source>
        <dbReference type="ARBA" id="ARBA00049396"/>
    </source>
</evidence>
<protein>
    <recommendedName>
        <fullName evidence="10 13">4-hydroxy-tetrahydrodipicolinate reductase</fullName>
        <shortName evidence="13">HTPA reductase</shortName>
        <ecNumber evidence="10 13">1.17.1.8</ecNumber>
    </recommendedName>
</protein>
<dbReference type="GO" id="GO:0050661">
    <property type="term" value="F:NADP binding"/>
    <property type="evidence" value="ECO:0007669"/>
    <property type="project" value="UniProtKB-UniRule"/>
</dbReference>
<dbReference type="InterPro" id="IPR022664">
    <property type="entry name" value="DapB_N_CS"/>
</dbReference>
<feature type="active site" description="Proton donor" evidence="13">
    <location>
        <position position="140"/>
    </location>
</feature>
<keyword evidence="2 13" id="KW-0963">Cytoplasm</keyword>
<accession>A0A087BLU9</accession>
<keyword evidence="5 13" id="KW-0220">Diaminopimelate biosynthesis</keyword>
<feature type="domain" description="Dihydrodipicolinate reductase C-terminal" evidence="15">
    <location>
        <begin position="114"/>
        <end position="247"/>
    </location>
</feature>
<keyword evidence="8 13" id="KW-0457">Lysine biosynthesis</keyword>
<evidence type="ECO:0000256" key="10">
    <source>
        <dbReference type="ARBA" id="ARBA00038983"/>
    </source>
</evidence>
<feature type="binding site" evidence="13">
    <location>
        <begin position="106"/>
        <end position="109"/>
    </location>
    <ligand>
        <name>NAD(+)</name>
        <dbReference type="ChEBI" id="CHEBI:57540"/>
    </ligand>
</feature>
<organism evidence="16 17">
    <name type="scientific">Bifidobacterium longum subsp. suis</name>
    <dbReference type="NCBI Taxonomy" id="1695"/>
    <lineage>
        <taxon>Bacteria</taxon>
        <taxon>Bacillati</taxon>
        <taxon>Actinomycetota</taxon>
        <taxon>Actinomycetes</taxon>
        <taxon>Bifidobacteriales</taxon>
        <taxon>Bifidobacteriaceae</taxon>
        <taxon>Bifidobacterium</taxon>
    </lineage>
</organism>
<feature type="binding site" evidence="13">
    <location>
        <position position="34"/>
    </location>
    <ligand>
        <name>NAD(+)</name>
        <dbReference type="ChEBI" id="CHEBI:57540"/>
    </ligand>
</feature>
<reference evidence="16 17" key="1">
    <citation type="submission" date="2014-03" db="EMBL/GenBank/DDBJ databases">
        <title>Genomics of Bifidobacteria.</title>
        <authorList>
            <person name="Ventura M."/>
            <person name="Milani C."/>
            <person name="Lugli G.A."/>
        </authorList>
    </citation>
    <scope>NUCLEOTIDE SEQUENCE [LARGE SCALE GENOMIC DNA]</scope>
    <source>
        <strain evidence="16 17">LMG 21814</strain>
    </source>
</reference>
<evidence type="ECO:0000256" key="2">
    <source>
        <dbReference type="ARBA" id="ARBA00022490"/>
    </source>
</evidence>
<dbReference type="SUPFAM" id="SSF51735">
    <property type="entry name" value="NAD(P)-binding Rossmann-fold domains"/>
    <property type="match status" value="1"/>
</dbReference>
<dbReference type="InterPro" id="IPR023940">
    <property type="entry name" value="DHDPR_bac"/>
</dbReference>
<dbReference type="SUPFAM" id="SSF55347">
    <property type="entry name" value="Glyceraldehyde-3-phosphate dehydrogenase-like, C-terminal domain"/>
    <property type="match status" value="1"/>
</dbReference>
<dbReference type="UniPathway" id="UPA00034">
    <property type="reaction ID" value="UER00018"/>
</dbReference>
<feature type="active site" description="Proton donor/acceptor" evidence="13">
    <location>
        <position position="136"/>
    </location>
</feature>
<dbReference type="EC" id="1.17.1.8" evidence="10 13"/>
<dbReference type="AlphaFoldDB" id="A0A087BLU9"/>
<feature type="binding site" evidence="13">
    <location>
        <begin position="8"/>
        <end position="13"/>
    </location>
    <ligand>
        <name>NAD(+)</name>
        <dbReference type="ChEBI" id="CHEBI:57540"/>
    </ligand>
</feature>
<dbReference type="InterPro" id="IPR022663">
    <property type="entry name" value="DapB_C"/>
</dbReference>
<dbReference type="GO" id="GO:0051287">
    <property type="term" value="F:NAD binding"/>
    <property type="evidence" value="ECO:0007669"/>
    <property type="project" value="UniProtKB-UniRule"/>
</dbReference>
<dbReference type="FunFam" id="3.30.360.10:FF:000009">
    <property type="entry name" value="4-hydroxy-tetrahydrodipicolinate reductase"/>
    <property type="match status" value="1"/>
</dbReference>
<proteinExistence type="inferred from homology"/>
<dbReference type="HAMAP" id="MF_00102">
    <property type="entry name" value="DapB"/>
    <property type="match status" value="1"/>
</dbReference>
<evidence type="ECO:0000256" key="3">
    <source>
        <dbReference type="ARBA" id="ARBA00022605"/>
    </source>
</evidence>
<keyword evidence="6 13" id="KW-0560">Oxidoreductase</keyword>
<comment type="caution">
    <text evidence="13">Lacks conserved residue(s) required for the propagation of feature annotation.</text>
</comment>